<evidence type="ECO:0000256" key="1">
    <source>
        <dbReference type="SAM" id="Phobius"/>
    </source>
</evidence>
<feature type="transmembrane region" description="Helical" evidence="1">
    <location>
        <begin position="107"/>
        <end position="130"/>
    </location>
</feature>
<dbReference type="InterPro" id="IPR052536">
    <property type="entry name" value="ABC-4_Integral_Memb_Prot"/>
</dbReference>
<keyword evidence="1" id="KW-0812">Transmembrane</keyword>
<reference evidence="2 3" key="1">
    <citation type="submission" date="2018-06" db="EMBL/GenBank/DDBJ databases">
        <title>Genome sequencing of Oceanotoga sp. sy52.</title>
        <authorList>
            <person name="Mori K."/>
        </authorList>
    </citation>
    <scope>NUCLEOTIDE SEQUENCE [LARGE SCALE GENOMIC DNA]</scope>
    <source>
        <strain evidence="3">sy52</strain>
    </source>
</reference>
<feature type="transmembrane region" description="Helical" evidence="1">
    <location>
        <begin position="351"/>
        <end position="377"/>
    </location>
</feature>
<feature type="transmembrane region" description="Helical" evidence="1">
    <location>
        <begin position="55"/>
        <end position="74"/>
    </location>
</feature>
<sequence>MIWNRKFYRNIILKNIINEKNIYFSYFWPISTLIMIFFIFLNLNMNIKIETTSSLLKYSLIIIVAYFIIFNKIIQNLIKDIRKKNIEKFYKLGFTKKFMWKIFYMEFFIINIITILWGIMEGIIFLKLFFSITKSILFLQNNMKLEIKTFIITFFIFLISINSIFLLKIKMKKIKDYKFFLFSIFLVIFISLFLFSYAYKNFKVASINFEGYLKAVLNDKKVFSKEKFKDLSVIIDKKFILISEEDYPKISDLYYFKKNSYLKIKNKVYEVKKIIELEDKFLRDVYVIKKDSFQFLKNNFKIQKYKIVNNYPIKIEDWIKVININNNLNSYITNDVILKRLLFLYQKRKNIFLYDVFIILLTGFIVFISSMFQIYFYSIREMKKNEKIIINMYKLGISKNKQLKNMLKRLKIRFFLPSFFGYIVQFLIFIVLEYNFFVFNNNSIINSFFYESFILIVITIIELIFYYNIKLKYKKIQN</sequence>
<evidence type="ECO:0008006" key="4">
    <source>
        <dbReference type="Google" id="ProtNLM"/>
    </source>
</evidence>
<keyword evidence="1" id="KW-0472">Membrane</keyword>
<evidence type="ECO:0000313" key="2">
    <source>
        <dbReference type="EMBL" id="BBE30108.1"/>
    </source>
</evidence>
<feature type="transmembrane region" description="Helical" evidence="1">
    <location>
        <begin position="179"/>
        <end position="199"/>
    </location>
</feature>
<dbReference type="KEGG" id="ocy:OSSY52_02490"/>
<dbReference type="AlphaFoldDB" id="A0A7G1G1S8"/>
<gene>
    <name evidence="2" type="ORF">OSSY52_02490</name>
</gene>
<dbReference type="RefSeq" id="WP_190615240.1">
    <property type="nucleotide sequence ID" value="NZ_AP018712.1"/>
</dbReference>
<keyword evidence="3" id="KW-1185">Reference proteome</keyword>
<keyword evidence="1" id="KW-1133">Transmembrane helix</keyword>
<name>A0A7G1G1S8_9BACT</name>
<proteinExistence type="predicted"/>
<protein>
    <recommendedName>
        <fullName evidence="4">ABC3 transporter permease protein domain-containing protein</fullName>
    </recommendedName>
</protein>
<evidence type="ECO:0000313" key="3">
    <source>
        <dbReference type="Proteomes" id="UP000516361"/>
    </source>
</evidence>
<dbReference type="PANTHER" id="PTHR46795">
    <property type="entry name" value="ABC TRANSPORTER PERMEASE-RELATED-RELATED"/>
    <property type="match status" value="1"/>
</dbReference>
<dbReference type="Proteomes" id="UP000516361">
    <property type="component" value="Chromosome"/>
</dbReference>
<accession>A0A7G1G1S8</accession>
<feature type="transmembrane region" description="Helical" evidence="1">
    <location>
        <begin position="414"/>
        <end position="436"/>
    </location>
</feature>
<feature type="transmembrane region" description="Helical" evidence="1">
    <location>
        <begin position="150"/>
        <end position="167"/>
    </location>
</feature>
<dbReference type="EMBL" id="AP018712">
    <property type="protein sequence ID" value="BBE30108.1"/>
    <property type="molecule type" value="Genomic_DNA"/>
</dbReference>
<dbReference type="InParanoid" id="A0A7G1G1S8"/>
<feature type="transmembrane region" description="Helical" evidence="1">
    <location>
        <begin position="21"/>
        <end position="43"/>
    </location>
</feature>
<feature type="transmembrane region" description="Helical" evidence="1">
    <location>
        <begin position="448"/>
        <end position="469"/>
    </location>
</feature>
<organism evidence="2 3">
    <name type="scientific">Tepiditoga spiralis</name>
    <dbReference type="NCBI Taxonomy" id="2108365"/>
    <lineage>
        <taxon>Bacteria</taxon>
        <taxon>Thermotogati</taxon>
        <taxon>Thermotogota</taxon>
        <taxon>Thermotogae</taxon>
        <taxon>Petrotogales</taxon>
        <taxon>Petrotogaceae</taxon>
        <taxon>Tepiditoga</taxon>
    </lineage>
</organism>